<dbReference type="AlphaFoldDB" id="A0A8H3G7T3"/>
<comment type="similarity">
    <text evidence="1">Belongs to the TRAFAC class translation factor GTPase superfamily. Classic translation factor GTPase family. EF-Tu/EF-1A subfamily.</text>
</comment>
<dbReference type="CDD" id="cd04165">
    <property type="entry name" value="GTPBP1_like"/>
    <property type="match status" value="1"/>
</dbReference>
<evidence type="ECO:0000256" key="3">
    <source>
        <dbReference type="ARBA" id="ARBA00022768"/>
    </source>
</evidence>
<dbReference type="EMBL" id="CAJMWQ010001214">
    <property type="protein sequence ID" value="CAE6441068.1"/>
    <property type="molecule type" value="Genomic_DNA"/>
</dbReference>
<dbReference type="Pfam" id="PF03144">
    <property type="entry name" value="GTP_EFTU_D2"/>
    <property type="match status" value="1"/>
</dbReference>
<dbReference type="FunFam" id="3.40.50.300:FF:000091">
    <property type="entry name" value="Probable GTP-binding protein 1"/>
    <property type="match status" value="1"/>
</dbReference>
<dbReference type="InterPro" id="IPR027417">
    <property type="entry name" value="P-loop_NTPase"/>
</dbReference>
<feature type="compositionally biased region" description="Basic and acidic residues" evidence="6">
    <location>
        <begin position="28"/>
        <end position="48"/>
    </location>
</feature>
<dbReference type="InterPro" id="IPR035531">
    <property type="entry name" value="GTPBP1-like"/>
</dbReference>
<dbReference type="FunFam" id="2.40.30.10:FF:000084">
    <property type="entry name" value="GTP-binding elongation factor Tu family"/>
    <property type="match status" value="1"/>
</dbReference>
<evidence type="ECO:0000256" key="5">
    <source>
        <dbReference type="ARBA" id="ARBA00023134"/>
    </source>
</evidence>
<keyword evidence="2" id="KW-0547">Nucleotide-binding</keyword>
<dbReference type="Gene3D" id="3.40.50.300">
    <property type="entry name" value="P-loop containing nucleotide triphosphate hydrolases"/>
    <property type="match status" value="1"/>
</dbReference>
<evidence type="ECO:0000256" key="1">
    <source>
        <dbReference type="ARBA" id="ARBA00007249"/>
    </source>
</evidence>
<evidence type="ECO:0000313" key="9">
    <source>
        <dbReference type="Proteomes" id="UP000663826"/>
    </source>
</evidence>
<dbReference type="InterPro" id="IPR009000">
    <property type="entry name" value="Transl_B-barrel_sf"/>
</dbReference>
<feature type="compositionally biased region" description="Low complexity" evidence="6">
    <location>
        <begin position="49"/>
        <end position="59"/>
    </location>
</feature>
<evidence type="ECO:0000256" key="2">
    <source>
        <dbReference type="ARBA" id="ARBA00022741"/>
    </source>
</evidence>
<dbReference type="Pfam" id="PF00009">
    <property type="entry name" value="GTP_EFTU"/>
    <property type="match status" value="1"/>
</dbReference>
<reference evidence="8" key="1">
    <citation type="submission" date="2021-01" db="EMBL/GenBank/DDBJ databases">
        <authorList>
            <person name="Kaushik A."/>
        </authorList>
    </citation>
    <scope>NUCLEOTIDE SEQUENCE</scope>
    <source>
        <strain evidence="8">AG1-1B</strain>
    </source>
</reference>
<dbReference type="CDD" id="cd03708">
    <property type="entry name" value="GTPBP_III"/>
    <property type="match status" value="1"/>
</dbReference>
<dbReference type="FunFam" id="2.40.30.10:FF:000014">
    <property type="entry name" value="Probable GTP-binding protein 1"/>
    <property type="match status" value="1"/>
</dbReference>
<sequence>MTTTLRGFQHEIEQIHDRELAKQRAEGRIALEKDKHKEKAPQVSKPKDPAISSAADPAAGQLDNDDDSHVKLQKMLIESEIDQKVTDYLALLLLRNRGEIIVRLGTHPPLQQIMEPGTELSVADNQPRGNPITEEELNIALKALESTADGVGAKTMLLYRHSGTATHTPYASLLVRLPPPTVERTLEVRCAVVGNVDSGKSTTLGVLTRGGLDDGRGKARVALFRHKHEIETGRTSSVGMEASAIILGFGADGYPILANFQLNTAEAQSGADKNAFAPVTARREKLTWDQISESSAKIVSFIDLAGHERYLKTTLYGMTSHAPDCVMLMVGANAGLIGMSKEHLAIALALSVPIDMTPANVLQDTIKQVVKILKSPGCRKTPVFVKSMEQAVELSRAFTTERLCPIFLLSNVTGEGLDHLRMLLNLVPSSEGDEHKFTTESPLEYSITDVWSVPYVGVVVNGIINAGAINTGDTVLLGPDGNGQWIASSIKSIQRKRANVESADAGQTVSIALKRVRRANVRKGMVLVARTDHPPHAARRFQGQVLILYHNTTMQIGYQAMLHCGAIRQTVRIVSIKDHAQGVLRTGDRATVEFEFISTPEYIKEGMKLLFREGKTKGLGVITKIL</sequence>
<dbReference type="CDD" id="cd03694">
    <property type="entry name" value="GTPBP_II"/>
    <property type="match status" value="1"/>
</dbReference>
<evidence type="ECO:0000256" key="4">
    <source>
        <dbReference type="ARBA" id="ARBA00022917"/>
    </source>
</evidence>
<feature type="domain" description="Tr-type G" evidence="7">
    <location>
        <begin position="185"/>
        <end position="431"/>
    </location>
</feature>
<dbReference type="InterPro" id="IPR009001">
    <property type="entry name" value="Transl_elong_EF1A/Init_IF2_C"/>
</dbReference>
<evidence type="ECO:0000313" key="8">
    <source>
        <dbReference type="EMBL" id="CAE6441068.1"/>
    </source>
</evidence>
<dbReference type="SUPFAM" id="SSF50465">
    <property type="entry name" value="EF-Tu/eEF-1alpha/eIF2-gamma C-terminal domain"/>
    <property type="match status" value="1"/>
</dbReference>
<feature type="region of interest" description="Disordered" evidence="6">
    <location>
        <begin position="28"/>
        <end position="66"/>
    </location>
</feature>
<comment type="caution">
    <text evidence="8">The sequence shown here is derived from an EMBL/GenBank/DDBJ whole genome shotgun (WGS) entry which is preliminary data.</text>
</comment>
<dbReference type="GO" id="GO:0003924">
    <property type="term" value="F:GTPase activity"/>
    <property type="evidence" value="ECO:0007669"/>
    <property type="project" value="InterPro"/>
</dbReference>
<keyword evidence="4" id="KW-0648">Protein biosynthesis</keyword>
<dbReference type="SUPFAM" id="SSF52540">
    <property type="entry name" value="P-loop containing nucleoside triphosphate hydrolases"/>
    <property type="match status" value="1"/>
</dbReference>
<protein>
    <recommendedName>
        <fullName evidence="7">Tr-type G domain-containing protein</fullName>
    </recommendedName>
</protein>
<dbReference type="InterPro" id="IPR004160">
    <property type="entry name" value="Transl_elong_EFTu/EF1A_C"/>
</dbReference>
<dbReference type="PANTHER" id="PTHR43721:SF9">
    <property type="entry name" value="GTP-BINDING PROTEIN 1"/>
    <property type="match status" value="1"/>
</dbReference>
<dbReference type="InterPro" id="IPR004161">
    <property type="entry name" value="EFTu-like_2"/>
</dbReference>
<name>A0A8H3G7T3_9AGAM</name>
<dbReference type="GO" id="GO:0005525">
    <property type="term" value="F:GTP binding"/>
    <property type="evidence" value="ECO:0007669"/>
    <property type="project" value="UniProtKB-KW"/>
</dbReference>
<dbReference type="InterPro" id="IPR000795">
    <property type="entry name" value="T_Tr_GTP-bd_dom"/>
</dbReference>
<organism evidence="8 9">
    <name type="scientific">Rhizoctonia solani</name>
    <dbReference type="NCBI Taxonomy" id="456999"/>
    <lineage>
        <taxon>Eukaryota</taxon>
        <taxon>Fungi</taxon>
        <taxon>Dikarya</taxon>
        <taxon>Basidiomycota</taxon>
        <taxon>Agaricomycotina</taxon>
        <taxon>Agaricomycetes</taxon>
        <taxon>Cantharellales</taxon>
        <taxon>Ceratobasidiaceae</taxon>
        <taxon>Rhizoctonia</taxon>
    </lineage>
</organism>
<dbReference type="SUPFAM" id="SSF50447">
    <property type="entry name" value="Translation proteins"/>
    <property type="match status" value="1"/>
</dbReference>
<proteinExistence type="inferred from homology"/>
<dbReference type="Pfam" id="PF03143">
    <property type="entry name" value="GTP_EFTU_D3"/>
    <property type="match status" value="1"/>
</dbReference>
<evidence type="ECO:0000256" key="6">
    <source>
        <dbReference type="SAM" id="MobiDB-lite"/>
    </source>
</evidence>
<dbReference type="Proteomes" id="UP000663826">
    <property type="component" value="Unassembled WGS sequence"/>
</dbReference>
<dbReference type="InterPro" id="IPR050055">
    <property type="entry name" value="EF-Tu_GTPase"/>
</dbReference>
<dbReference type="Gene3D" id="2.40.30.10">
    <property type="entry name" value="Translation factors"/>
    <property type="match status" value="2"/>
</dbReference>
<dbReference type="GO" id="GO:0003746">
    <property type="term" value="F:translation elongation factor activity"/>
    <property type="evidence" value="ECO:0007669"/>
    <property type="project" value="UniProtKB-KW"/>
</dbReference>
<accession>A0A8H3G7T3</accession>
<evidence type="ECO:0000259" key="7">
    <source>
        <dbReference type="PROSITE" id="PS51722"/>
    </source>
</evidence>
<gene>
    <name evidence="8" type="ORF">RDB_LOCUS69960</name>
</gene>
<keyword evidence="3" id="KW-0251">Elongation factor</keyword>
<dbReference type="PANTHER" id="PTHR43721">
    <property type="entry name" value="ELONGATION FACTOR TU-RELATED"/>
    <property type="match status" value="1"/>
</dbReference>
<dbReference type="PROSITE" id="PS51722">
    <property type="entry name" value="G_TR_2"/>
    <property type="match status" value="1"/>
</dbReference>
<keyword evidence="5" id="KW-0342">GTP-binding</keyword>